<accession>A0A310SHZ2</accession>
<organism evidence="1 2">
    <name type="scientific">Eufriesea mexicana</name>
    <dbReference type="NCBI Taxonomy" id="516756"/>
    <lineage>
        <taxon>Eukaryota</taxon>
        <taxon>Metazoa</taxon>
        <taxon>Ecdysozoa</taxon>
        <taxon>Arthropoda</taxon>
        <taxon>Hexapoda</taxon>
        <taxon>Insecta</taxon>
        <taxon>Pterygota</taxon>
        <taxon>Neoptera</taxon>
        <taxon>Endopterygota</taxon>
        <taxon>Hymenoptera</taxon>
        <taxon>Apocrita</taxon>
        <taxon>Aculeata</taxon>
        <taxon>Apoidea</taxon>
        <taxon>Anthophila</taxon>
        <taxon>Apidae</taxon>
        <taxon>Eufriesea</taxon>
    </lineage>
</organism>
<gene>
    <name evidence="1" type="ORF">WN48_07205</name>
</gene>
<name>A0A310SHZ2_9HYME</name>
<evidence type="ECO:0000313" key="2">
    <source>
        <dbReference type="Proteomes" id="UP000250275"/>
    </source>
</evidence>
<dbReference type="AlphaFoldDB" id="A0A310SHZ2"/>
<sequence length="90" mass="9807">MAATCQGTGHINAQKDEKNKDRAHLITTLYVGAKYRVEICQIGVARWFRCTLAPPNKGSCDGGGSVVLWWCSMTDASTDASQFSVFYQSG</sequence>
<protein>
    <submittedName>
        <fullName evidence="1">Uncharacterized protein</fullName>
    </submittedName>
</protein>
<dbReference type="Proteomes" id="UP000250275">
    <property type="component" value="Unassembled WGS sequence"/>
</dbReference>
<proteinExistence type="predicted"/>
<evidence type="ECO:0000313" key="1">
    <source>
        <dbReference type="EMBL" id="OAD62150.1"/>
    </source>
</evidence>
<keyword evidence="2" id="KW-1185">Reference proteome</keyword>
<reference evidence="1 2" key="1">
    <citation type="submission" date="2015-07" db="EMBL/GenBank/DDBJ databases">
        <title>The genome of Eufriesea mexicana.</title>
        <authorList>
            <person name="Pan H."/>
            <person name="Kapheim K."/>
        </authorList>
    </citation>
    <scope>NUCLEOTIDE SEQUENCE [LARGE SCALE GENOMIC DNA]</scope>
    <source>
        <strain evidence="1">0111107269</strain>
        <tissue evidence="1">Whole body</tissue>
    </source>
</reference>
<dbReference type="EMBL" id="KQ759885">
    <property type="protein sequence ID" value="OAD62150.1"/>
    <property type="molecule type" value="Genomic_DNA"/>
</dbReference>